<evidence type="ECO:0000259" key="4">
    <source>
        <dbReference type="PROSITE" id="PS50853"/>
    </source>
</evidence>
<dbReference type="Pfam" id="PF00041">
    <property type="entry name" value="fn3"/>
    <property type="match status" value="2"/>
</dbReference>
<evidence type="ECO:0000313" key="5">
    <source>
        <dbReference type="Ensembl" id="ENSPKIP00000004729.1"/>
    </source>
</evidence>
<proteinExistence type="predicted"/>
<dbReference type="GO" id="GO:0045214">
    <property type="term" value="P:sarcomere organization"/>
    <property type="evidence" value="ECO:0007669"/>
    <property type="project" value="TreeGrafter"/>
</dbReference>
<evidence type="ECO:0000256" key="1">
    <source>
        <dbReference type="ARBA" id="ARBA00022737"/>
    </source>
</evidence>
<dbReference type="Pfam" id="PF07679">
    <property type="entry name" value="I-set"/>
    <property type="match status" value="2"/>
</dbReference>
<feature type="compositionally biased region" description="Pro residues" evidence="3">
    <location>
        <begin position="40"/>
        <end position="49"/>
    </location>
</feature>
<dbReference type="GeneTree" id="ENSGT01150000286978"/>
<reference evidence="5" key="1">
    <citation type="submission" date="2025-08" db="UniProtKB">
        <authorList>
            <consortium name="Ensembl"/>
        </authorList>
    </citation>
    <scope>IDENTIFICATION</scope>
</reference>
<feature type="region of interest" description="Disordered" evidence="3">
    <location>
        <begin position="32"/>
        <end position="58"/>
    </location>
</feature>
<dbReference type="PRINTS" id="PR00014">
    <property type="entry name" value="FNTYPEIII"/>
</dbReference>
<dbReference type="FunFam" id="2.60.40.10:FF:000135">
    <property type="entry name" value="Titin a"/>
    <property type="match status" value="1"/>
</dbReference>
<dbReference type="FunFam" id="2.60.40.10:FF:000112">
    <property type="entry name" value="Titin a"/>
    <property type="match status" value="1"/>
</dbReference>
<dbReference type="SUPFAM" id="SSF48726">
    <property type="entry name" value="Immunoglobulin"/>
    <property type="match status" value="2"/>
</dbReference>
<dbReference type="InterPro" id="IPR036179">
    <property type="entry name" value="Ig-like_dom_sf"/>
</dbReference>
<dbReference type="Ensembl" id="ENSPKIT00000028716.1">
    <property type="protein sequence ID" value="ENSPKIP00000004729.1"/>
    <property type="gene ID" value="ENSPKIG00000021699.1"/>
</dbReference>
<evidence type="ECO:0000313" key="6">
    <source>
        <dbReference type="Proteomes" id="UP000261540"/>
    </source>
</evidence>
<feature type="domain" description="Fibronectin type-III" evidence="4">
    <location>
        <begin position="46"/>
        <end position="141"/>
    </location>
</feature>
<dbReference type="SMART" id="SM00409">
    <property type="entry name" value="IG"/>
    <property type="match status" value="3"/>
</dbReference>
<dbReference type="SMART" id="SM00060">
    <property type="entry name" value="FN3"/>
    <property type="match status" value="2"/>
</dbReference>
<name>A0A3B3QG31_9TELE</name>
<dbReference type="SUPFAM" id="SSF49265">
    <property type="entry name" value="Fibronectin type III"/>
    <property type="match status" value="2"/>
</dbReference>
<organism evidence="5 6">
    <name type="scientific">Paramormyrops kingsleyae</name>
    <dbReference type="NCBI Taxonomy" id="1676925"/>
    <lineage>
        <taxon>Eukaryota</taxon>
        <taxon>Metazoa</taxon>
        <taxon>Chordata</taxon>
        <taxon>Craniata</taxon>
        <taxon>Vertebrata</taxon>
        <taxon>Euteleostomi</taxon>
        <taxon>Actinopterygii</taxon>
        <taxon>Neopterygii</taxon>
        <taxon>Teleostei</taxon>
        <taxon>Osteoglossocephala</taxon>
        <taxon>Osteoglossomorpha</taxon>
        <taxon>Osteoglossiformes</taxon>
        <taxon>Mormyridae</taxon>
        <taxon>Paramormyrops</taxon>
    </lineage>
</organism>
<protein>
    <recommendedName>
        <fullName evidence="4">Fibronectin type-III domain-containing protein</fullName>
    </recommendedName>
</protein>
<evidence type="ECO:0000256" key="3">
    <source>
        <dbReference type="SAM" id="MobiDB-lite"/>
    </source>
</evidence>
<dbReference type="InterPro" id="IPR013098">
    <property type="entry name" value="Ig_I-set"/>
</dbReference>
<sequence length="451" mass="49772">VVCVSSPLLSTRPCSSATVKEAIPTSLLGLLESPECQPDPSSPPGPPSKPETENVTNNSVTITWKRPYDGGLEITGYIVEHKKEGEEEWVKDKSATPLRITEFVIANLQPGGKYYFRVSAMNAEGFGEAAQTEDLIELVDRMETPEFELDAELRRTLVVKAGNSIRIFVPIKGRPPPEVTWMKEDIPLKGRAHIDTTESYTLLVIPDLRAENDFGIGEPVEMPDPVRASQAPTRPEKVNIADITKNSVSLVWTKPKHDGGNRITGYVIEAQKKGSDQWSHVTAVKTLDYVVKNLNENEEYTFRVMAVNNSGRSDPCNSRPVVVKEQNTEPEFDLHGICHRSVIAKAGDDIKVEIPVFGHPKPSISWKKDDQTLKLTPRVNTEDTPVSTILSIGECTRSDSGQYSITGKNMLGTVTEIFTVKVHDIPGPPKGPIKNSTCGVLYQGLYNSWVE</sequence>
<dbReference type="PROSITE" id="PS50853">
    <property type="entry name" value="FN3"/>
    <property type="match status" value="2"/>
</dbReference>
<accession>A0A3B3QG31</accession>
<dbReference type="GO" id="GO:0031430">
    <property type="term" value="C:M band"/>
    <property type="evidence" value="ECO:0007669"/>
    <property type="project" value="TreeGrafter"/>
</dbReference>
<keyword evidence="6" id="KW-1185">Reference proteome</keyword>
<dbReference type="PANTHER" id="PTHR14340">
    <property type="entry name" value="MICROFIBRIL-ASSOCIATED GLYCOPROTEIN 3"/>
    <property type="match status" value="1"/>
</dbReference>
<dbReference type="InterPro" id="IPR036116">
    <property type="entry name" value="FN3_sf"/>
</dbReference>
<dbReference type="PANTHER" id="PTHR14340:SF13">
    <property type="entry name" value="TITIN"/>
    <property type="match status" value="1"/>
</dbReference>
<dbReference type="GO" id="GO:0008307">
    <property type="term" value="F:structural constituent of muscle"/>
    <property type="evidence" value="ECO:0007669"/>
    <property type="project" value="TreeGrafter"/>
</dbReference>
<dbReference type="CDD" id="cd05748">
    <property type="entry name" value="Ig_Titin_like"/>
    <property type="match status" value="1"/>
</dbReference>
<dbReference type="AlphaFoldDB" id="A0A3B3QG31"/>
<feature type="domain" description="Fibronectin type-III" evidence="4">
    <location>
        <begin position="234"/>
        <end position="326"/>
    </location>
</feature>
<dbReference type="InterPro" id="IPR013783">
    <property type="entry name" value="Ig-like_fold"/>
</dbReference>
<dbReference type="FunFam" id="2.60.40.10:FF:000031">
    <property type="entry name" value="Myosin-binding protein C, slow type"/>
    <property type="match status" value="1"/>
</dbReference>
<dbReference type="Proteomes" id="UP000261540">
    <property type="component" value="Unplaced"/>
</dbReference>
<dbReference type="InterPro" id="IPR003599">
    <property type="entry name" value="Ig_sub"/>
</dbReference>
<dbReference type="CDD" id="cd00063">
    <property type="entry name" value="FN3"/>
    <property type="match status" value="2"/>
</dbReference>
<evidence type="ECO:0000256" key="2">
    <source>
        <dbReference type="ARBA" id="ARBA00023319"/>
    </source>
</evidence>
<dbReference type="Gene3D" id="2.60.40.10">
    <property type="entry name" value="Immunoglobulins"/>
    <property type="match status" value="4"/>
</dbReference>
<dbReference type="InterPro" id="IPR003961">
    <property type="entry name" value="FN3_dom"/>
</dbReference>
<keyword evidence="2" id="KW-0393">Immunoglobulin domain</keyword>
<reference evidence="5" key="2">
    <citation type="submission" date="2025-09" db="UniProtKB">
        <authorList>
            <consortium name="Ensembl"/>
        </authorList>
    </citation>
    <scope>IDENTIFICATION</scope>
</reference>
<dbReference type="GO" id="GO:0048738">
    <property type="term" value="P:cardiac muscle tissue development"/>
    <property type="evidence" value="ECO:0007669"/>
    <property type="project" value="TreeGrafter"/>
</dbReference>
<keyword evidence="1" id="KW-0677">Repeat</keyword>